<dbReference type="EMBL" id="UINC01000059">
    <property type="protein sequence ID" value="SUZ48253.1"/>
    <property type="molecule type" value="Genomic_DNA"/>
</dbReference>
<dbReference type="EC" id="5.3.1.24" evidence="3"/>
<dbReference type="HAMAP" id="MF_00135">
    <property type="entry name" value="PRAI"/>
    <property type="match status" value="1"/>
</dbReference>
<organism evidence="9">
    <name type="scientific">marine metagenome</name>
    <dbReference type="NCBI Taxonomy" id="408172"/>
    <lineage>
        <taxon>unclassified sequences</taxon>
        <taxon>metagenomes</taxon>
        <taxon>ecological metagenomes</taxon>
    </lineage>
</organism>
<keyword evidence="4" id="KW-0028">Amino-acid biosynthesis</keyword>
<comment type="similarity">
    <text evidence="2">Belongs to the TrpF family.</text>
</comment>
<evidence type="ECO:0000259" key="8">
    <source>
        <dbReference type="Pfam" id="PF00697"/>
    </source>
</evidence>
<dbReference type="Pfam" id="PF00697">
    <property type="entry name" value="PRAI"/>
    <property type="match status" value="1"/>
</dbReference>
<dbReference type="GO" id="GO:0004640">
    <property type="term" value="F:phosphoribosylanthranilate isomerase activity"/>
    <property type="evidence" value="ECO:0007669"/>
    <property type="project" value="UniProtKB-EC"/>
</dbReference>
<dbReference type="UniPathway" id="UPA00035">
    <property type="reaction ID" value="UER00042"/>
</dbReference>
<dbReference type="PANTHER" id="PTHR42894">
    <property type="entry name" value="N-(5'-PHOSPHORIBOSYL)ANTHRANILATE ISOMERASE"/>
    <property type="match status" value="1"/>
</dbReference>
<evidence type="ECO:0000256" key="7">
    <source>
        <dbReference type="ARBA" id="ARBA00023235"/>
    </source>
</evidence>
<dbReference type="FunFam" id="3.20.20.70:FF:000075">
    <property type="entry name" value="Tryptophan biosynthesis protein TRP1"/>
    <property type="match status" value="1"/>
</dbReference>
<evidence type="ECO:0000313" key="9">
    <source>
        <dbReference type="EMBL" id="SUZ48253.1"/>
    </source>
</evidence>
<dbReference type="InterPro" id="IPR013785">
    <property type="entry name" value="Aldolase_TIM"/>
</dbReference>
<keyword evidence="6" id="KW-0057">Aromatic amino acid biosynthesis</keyword>
<sequence length="200" mass="22171">MADAELAVEHGTSAIGFIFYEKSPRAITIQAAKYISERLSASISKVGVFVNHTKDYIARAISSIPLDAIQLHGDESPKFCDQFALPVFKALRIKNETSLRMMDEFNVEGFLLDSFSDNQYGGTGKPFDWSILKKYQHTTPIILSGGLTPDNIIDAIQEIYPSAVDVNSGVESSPGEKNHEKINHLFNQLKETENTGFHFG</sequence>
<evidence type="ECO:0000256" key="6">
    <source>
        <dbReference type="ARBA" id="ARBA00023141"/>
    </source>
</evidence>
<dbReference type="NCBIfam" id="NF002298">
    <property type="entry name" value="PRK01222.1-4"/>
    <property type="match status" value="1"/>
</dbReference>
<dbReference type="SUPFAM" id="SSF51366">
    <property type="entry name" value="Ribulose-phoshate binding barrel"/>
    <property type="match status" value="1"/>
</dbReference>
<comment type="pathway">
    <text evidence="1">Amino-acid biosynthesis; L-tryptophan biosynthesis; L-tryptophan from chorismate: step 3/5.</text>
</comment>
<dbReference type="InterPro" id="IPR011060">
    <property type="entry name" value="RibuloseP-bd_barrel"/>
</dbReference>
<evidence type="ECO:0000256" key="1">
    <source>
        <dbReference type="ARBA" id="ARBA00004664"/>
    </source>
</evidence>
<dbReference type="Gene3D" id="3.20.20.70">
    <property type="entry name" value="Aldolase class I"/>
    <property type="match status" value="1"/>
</dbReference>
<dbReference type="AlphaFoldDB" id="A0A381N3Q8"/>
<name>A0A381N3Q8_9ZZZZ</name>
<dbReference type="InterPro" id="IPR001240">
    <property type="entry name" value="PRAI_dom"/>
</dbReference>
<dbReference type="CDD" id="cd00405">
    <property type="entry name" value="PRAI"/>
    <property type="match status" value="1"/>
</dbReference>
<accession>A0A381N3Q8</accession>
<evidence type="ECO:0000256" key="4">
    <source>
        <dbReference type="ARBA" id="ARBA00022605"/>
    </source>
</evidence>
<protein>
    <recommendedName>
        <fullName evidence="3">phosphoribosylanthranilate isomerase</fullName>
        <ecNumber evidence="3">5.3.1.24</ecNumber>
    </recommendedName>
</protein>
<evidence type="ECO:0000256" key="3">
    <source>
        <dbReference type="ARBA" id="ARBA00012572"/>
    </source>
</evidence>
<reference evidence="9" key="1">
    <citation type="submission" date="2018-05" db="EMBL/GenBank/DDBJ databases">
        <authorList>
            <person name="Lanie J.A."/>
            <person name="Ng W.-L."/>
            <person name="Kazmierczak K.M."/>
            <person name="Andrzejewski T.M."/>
            <person name="Davidsen T.M."/>
            <person name="Wayne K.J."/>
            <person name="Tettelin H."/>
            <person name="Glass J.I."/>
            <person name="Rusch D."/>
            <person name="Podicherti R."/>
            <person name="Tsui H.-C.T."/>
            <person name="Winkler M.E."/>
        </authorList>
    </citation>
    <scope>NUCLEOTIDE SEQUENCE</scope>
</reference>
<dbReference type="GO" id="GO:0000162">
    <property type="term" value="P:L-tryptophan biosynthetic process"/>
    <property type="evidence" value="ECO:0007669"/>
    <property type="project" value="UniProtKB-UniPathway"/>
</dbReference>
<keyword evidence="7" id="KW-0413">Isomerase</keyword>
<feature type="domain" description="N-(5'phosphoribosyl) anthranilate isomerase (PRAI)" evidence="8">
    <location>
        <begin position="2"/>
        <end position="187"/>
    </location>
</feature>
<keyword evidence="5" id="KW-0822">Tryptophan biosynthesis</keyword>
<proteinExistence type="inferred from homology"/>
<evidence type="ECO:0000256" key="2">
    <source>
        <dbReference type="ARBA" id="ARBA00007571"/>
    </source>
</evidence>
<gene>
    <name evidence="9" type="ORF">METZ01_LOCUS1107</name>
</gene>
<dbReference type="InterPro" id="IPR044643">
    <property type="entry name" value="TrpF_fam"/>
</dbReference>
<evidence type="ECO:0000256" key="5">
    <source>
        <dbReference type="ARBA" id="ARBA00022822"/>
    </source>
</evidence>
<dbReference type="PANTHER" id="PTHR42894:SF1">
    <property type="entry name" value="N-(5'-PHOSPHORIBOSYL)ANTHRANILATE ISOMERASE"/>
    <property type="match status" value="1"/>
</dbReference>